<proteinExistence type="predicted"/>
<comment type="caution">
    <text evidence="1">The sequence shown here is derived from an EMBL/GenBank/DDBJ whole genome shotgun (WGS) entry which is preliminary data.</text>
</comment>
<dbReference type="Proteomes" id="UP001607303">
    <property type="component" value="Unassembled WGS sequence"/>
</dbReference>
<sequence length="358" mass="40059">MKINGQNKHKIDLFFIKTLNINIININDIYNKNPEIRICTRITSYARRWHAGTQQSLSSINTFWAKYSSADSAHENLDLYAGHMICEEVARCDAAFSEQGIGSVESAHENQDLYAGHMICEEVARSNAAFSNCVMAADSAYENQDLYAGHMICEEVARSIVRSLGCVWVAESAHENQDLYAGHMLCEEVARFNAAFSEYINCFWVVSGLRPGCEQCARKSGFVRGSHDMRRGGTLQGIGSVECANENQDLYAGHMICEEVARFNAAFSEYISCFWVVSGLRPGCEQCARKSGFYKLLLGCVWVADSAHGNQDLYAAHMIYEEVARCNAAFSKYWFRGQCASHMMYEEVARGITSCSII</sequence>
<dbReference type="AlphaFoldDB" id="A0ABD2BCT1"/>
<dbReference type="EMBL" id="JAYRBN010000091">
    <property type="protein sequence ID" value="KAL2730547.1"/>
    <property type="molecule type" value="Genomic_DNA"/>
</dbReference>
<evidence type="ECO:0000313" key="2">
    <source>
        <dbReference type="Proteomes" id="UP001607303"/>
    </source>
</evidence>
<name>A0ABD2BCT1_VESMC</name>
<gene>
    <name evidence="1" type="ORF">V1477_016358</name>
</gene>
<evidence type="ECO:0000313" key="1">
    <source>
        <dbReference type="EMBL" id="KAL2730547.1"/>
    </source>
</evidence>
<organism evidence="1 2">
    <name type="scientific">Vespula maculifrons</name>
    <name type="common">Eastern yellow jacket</name>
    <name type="synonym">Wasp</name>
    <dbReference type="NCBI Taxonomy" id="7453"/>
    <lineage>
        <taxon>Eukaryota</taxon>
        <taxon>Metazoa</taxon>
        <taxon>Ecdysozoa</taxon>
        <taxon>Arthropoda</taxon>
        <taxon>Hexapoda</taxon>
        <taxon>Insecta</taxon>
        <taxon>Pterygota</taxon>
        <taxon>Neoptera</taxon>
        <taxon>Endopterygota</taxon>
        <taxon>Hymenoptera</taxon>
        <taxon>Apocrita</taxon>
        <taxon>Aculeata</taxon>
        <taxon>Vespoidea</taxon>
        <taxon>Vespidae</taxon>
        <taxon>Vespinae</taxon>
        <taxon>Vespula</taxon>
    </lineage>
</organism>
<reference evidence="1 2" key="1">
    <citation type="journal article" date="2024" name="Ann. Entomol. Soc. Am.">
        <title>Genomic analyses of the southern and eastern yellowjacket wasps (Hymenoptera: Vespidae) reveal evolutionary signatures of social life.</title>
        <authorList>
            <person name="Catto M.A."/>
            <person name="Caine P.B."/>
            <person name="Orr S.E."/>
            <person name="Hunt B.G."/>
            <person name="Goodisman M.A.D."/>
        </authorList>
    </citation>
    <scope>NUCLEOTIDE SEQUENCE [LARGE SCALE GENOMIC DNA]</scope>
    <source>
        <strain evidence="1">232</strain>
        <tissue evidence="1">Head and thorax</tissue>
    </source>
</reference>
<keyword evidence="2" id="KW-1185">Reference proteome</keyword>
<accession>A0ABD2BCT1</accession>
<protein>
    <submittedName>
        <fullName evidence="1">Uncharacterized protein</fullName>
    </submittedName>
</protein>